<sequence length="423" mass="48153">MGKKDKTKKVDAAEKKPAIEASQKSWRELRTKEEPVEATSFSFTFDGGASEEPTSPIVPSAPAKNNLEIAKLIARGLGSKSLETTHSDHDASASSTSDDASRPALNNVEIARLLAKGINPATYTGSLEDKKSRFNDRHKDREEGHPRDHRDHDAHRNQGYKDDLSHLSTSLERLEGESHKAHRRRLFKLNLLPQKKPGVKATKPATRAKAPEVKREERKREEKQTEDDSFGRKRHREGEEQTEETSSFKRPRSAPASVANEREEKTTEFGTPADSREERTRGTETSTDSRERRERQTPDRKRTRDTDAHETNPSKRHRREAEPAEEPRPCRPNALPFFSGTSLKREDWAHVVRMYSQVVGNKATGAEKTREKMSQMLEKVKEAKRAKYNQIVKARDEQKNATKKKPSSSMRGKARISRMQPRQ</sequence>
<feature type="compositionally biased region" description="Basic residues" evidence="1">
    <location>
        <begin position="401"/>
        <end position="416"/>
    </location>
</feature>
<dbReference type="EMBL" id="MDYQ01000095">
    <property type="protein sequence ID" value="PRP82779.1"/>
    <property type="molecule type" value="Genomic_DNA"/>
</dbReference>
<keyword evidence="3" id="KW-1185">Reference proteome</keyword>
<evidence type="ECO:0000313" key="3">
    <source>
        <dbReference type="Proteomes" id="UP000241769"/>
    </source>
</evidence>
<feature type="region of interest" description="Disordered" evidence="1">
    <location>
        <begin position="1"/>
        <end position="63"/>
    </location>
</feature>
<feature type="region of interest" description="Disordered" evidence="1">
    <location>
        <begin position="80"/>
        <end position="335"/>
    </location>
</feature>
<feature type="compositionally biased region" description="Basic and acidic residues" evidence="1">
    <location>
        <begin position="25"/>
        <end position="35"/>
    </location>
</feature>
<protein>
    <submittedName>
        <fullName evidence="2">Zinc finger CCCH domain-containing protein 13</fullName>
    </submittedName>
</protein>
<feature type="compositionally biased region" description="Basic and acidic residues" evidence="1">
    <location>
        <begin position="8"/>
        <end position="18"/>
    </location>
</feature>
<evidence type="ECO:0000313" key="2">
    <source>
        <dbReference type="EMBL" id="PRP82779.1"/>
    </source>
</evidence>
<name>A0A2P6NFP1_9EUKA</name>
<feature type="compositionally biased region" description="Basic and acidic residues" evidence="1">
    <location>
        <begin position="127"/>
        <end position="165"/>
    </location>
</feature>
<dbReference type="AlphaFoldDB" id="A0A2P6NFP1"/>
<organism evidence="2 3">
    <name type="scientific">Planoprotostelium fungivorum</name>
    <dbReference type="NCBI Taxonomy" id="1890364"/>
    <lineage>
        <taxon>Eukaryota</taxon>
        <taxon>Amoebozoa</taxon>
        <taxon>Evosea</taxon>
        <taxon>Variosea</taxon>
        <taxon>Cavosteliida</taxon>
        <taxon>Cavosteliaceae</taxon>
        <taxon>Planoprotostelium</taxon>
    </lineage>
</organism>
<dbReference type="Proteomes" id="UP000241769">
    <property type="component" value="Unassembled WGS sequence"/>
</dbReference>
<evidence type="ECO:0000256" key="1">
    <source>
        <dbReference type="SAM" id="MobiDB-lite"/>
    </source>
</evidence>
<feature type="compositionally biased region" description="Basic and acidic residues" evidence="1">
    <location>
        <begin position="274"/>
        <end position="329"/>
    </location>
</feature>
<gene>
    <name evidence="2" type="ORF">PROFUN_09994</name>
</gene>
<accession>A0A2P6NFP1</accession>
<feature type="region of interest" description="Disordered" evidence="1">
    <location>
        <begin position="390"/>
        <end position="423"/>
    </location>
</feature>
<comment type="caution">
    <text evidence="2">The sequence shown here is derived from an EMBL/GenBank/DDBJ whole genome shotgun (WGS) entry which is preliminary data.</text>
</comment>
<reference evidence="2 3" key="1">
    <citation type="journal article" date="2018" name="Genome Biol. Evol.">
        <title>Multiple Roots of Fruiting Body Formation in Amoebozoa.</title>
        <authorList>
            <person name="Hillmann F."/>
            <person name="Forbes G."/>
            <person name="Novohradska S."/>
            <person name="Ferling I."/>
            <person name="Riege K."/>
            <person name="Groth M."/>
            <person name="Westermann M."/>
            <person name="Marz M."/>
            <person name="Spaller T."/>
            <person name="Winckler T."/>
            <person name="Schaap P."/>
            <person name="Glockner G."/>
        </authorList>
    </citation>
    <scope>NUCLEOTIDE SEQUENCE [LARGE SCALE GENOMIC DNA]</scope>
    <source>
        <strain evidence="2 3">Jena</strain>
    </source>
</reference>
<feature type="compositionally biased region" description="Basic and acidic residues" evidence="1">
    <location>
        <begin position="209"/>
        <end position="223"/>
    </location>
</feature>
<dbReference type="InParanoid" id="A0A2P6NFP1"/>
<proteinExistence type="predicted"/>